<dbReference type="GO" id="GO:0005886">
    <property type="term" value="C:plasma membrane"/>
    <property type="evidence" value="ECO:0007669"/>
    <property type="project" value="TreeGrafter"/>
</dbReference>
<accession>A0A495X6V3</accession>
<dbReference type="GO" id="GO:0046872">
    <property type="term" value="F:metal ion binding"/>
    <property type="evidence" value="ECO:0007669"/>
    <property type="project" value="InterPro"/>
</dbReference>
<dbReference type="PANTHER" id="PTHR40758:SF1">
    <property type="entry name" value="CONSERVED PROTEIN"/>
    <property type="match status" value="1"/>
</dbReference>
<reference evidence="3 4" key="1">
    <citation type="submission" date="2018-10" db="EMBL/GenBank/DDBJ databases">
        <title>Sequencing the genomes of 1000 actinobacteria strains.</title>
        <authorList>
            <person name="Klenk H.-P."/>
        </authorList>
    </citation>
    <scope>NUCLEOTIDE SEQUENCE [LARGE SCALE GENOMIC DNA]</scope>
    <source>
        <strain evidence="3 4">DSM 43911</strain>
    </source>
</reference>
<dbReference type="InterPro" id="IPR024344">
    <property type="entry name" value="MDMPI_metal-binding"/>
</dbReference>
<proteinExistence type="predicted"/>
<organism evidence="3 4">
    <name type="scientific">Saccharothrix variisporea</name>
    <dbReference type="NCBI Taxonomy" id="543527"/>
    <lineage>
        <taxon>Bacteria</taxon>
        <taxon>Bacillati</taxon>
        <taxon>Actinomycetota</taxon>
        <taxon>Actinomycetes</taxon>
        <taxon>Pseudonocardiales</taxon>
        <taxon>Pseudonocardiaceae</taxon>
        <taxon>Saccharothrix</taxon>
    </lineage>
</organism>
<evidence type="ECO:0000259" key="1">
    <source>
        <dbReference type="Pfam" id="PF07398"/>
    </source>
</evidence>
<keyword evidence="4" id="KW-1185">Reference proteome</keyword>
<dbReference type="PANTHER" id="PTHR40758">
    <property type="entry name" value="CONSERVED PROTEIN"/>
    <property type="match status" value="1"/>
</dbReference>
<dbReference type="InterPro" id="IPR010872">
    <property type="entry name" value="MDMPI_C-term_domain"/>
</dbReference>
<dbReference type="RefSeq" id="WP_121221857.1">
    <property type="nucleotide sequence ID" value="NZ_JBIUBA010000040.1"/>
</dbReference>
<protein>
    <submittedName>
        <fullName evidence="3">Uncharacterized protein (TIGR03083 family)</fullName>
    </submittedName>
</protein>
<dbReference type="Pfam" id="PF07398">
    <property type="entry name" value="MDMPI_C"/>
    <property type="match status" value="1"/>
</dbReference>
<gene>
    <name evidence="3" type="ORF">DFJ66_3058</name>
</gene>
<sequence length="256" mass="28134">MTKGLLDYTRLIEVVSSETELLAASAEGRRPERQVPACPGLNLGETVRHVGSLCRMATEWVSTGRQPLDWQQDPDPGQSLSDYVRASAVPLAETLMSRSADDPCETWWPEDPTCGFWARRIAHEATVHRMDVQAAAGLPVDPVPDDVAEDGVDEVLSFWLGHRLAVMGVSGTRDATVSIRVGSRVWLTHTGPTPSQAWRATPEETESADAEVTGTPMAVYRWLWGRIPDREVEAVGDHDAIAQLWALLRLATKTTK</sequence>
<evidence type="ECO:0000313" key="3">
    <source>
        <dbReference type="EMBL" id="RKT69820.1"/>
    </source>
</evidence>
<dbReference type="Proteomes" id="UP000272729">
    <property type="component" value="Unassembled WGS sequence"/>
</dbReference>
<dbReference type="OrthoDB" id="3671213at2"/>
<dbReference type="EMBL" id="RBXR01000001">
    <property type="protein sequence ID" value="RKT69820.1"/>
    <property type="molecule type" value="Genomic_DNA"/>
</dbReference>
<comment type="caution">
    <text evidence="3">The sequence shown here is derived from an EMBL/GenBank/DDBJ whole genome shotgun (WGS) entry which is preliminary data.</text>
</comment>
<dbReference type="NCBIfam" id="TIGR03083">
    <property type="entry name" value="maleylpyruvate isomerase family mycothiol-dependent enzyme"/>
    <property type="match status" value="1"/>
</dbReference>
<dbReference type="AlphaFoldDB" id="A0A495X6V3"/>
<dbReference type="InterPro" id="IPR034660">
    <property type="entry name" value="DinB/YfiT-like"/>
</dbReference>
<evidence type="ECO:0000259" key="2">
    <source>
        <dbReference type="Pfam" id="PF11716"/>
    </source>
</evidence>
<feature type="domain" description="MDMPI C-terminal" evidence="1">
    <location>
        <begin position="146"/>
        <end position="242"/>
    </location>
</feature>
<dbReference type="InterPro" id="IPR017517">
    <property type="entry name" value="Maleyloyr_isom"/>
</dbReference>
<feature type="domain" description="Mycothiol-dependent maleylpyruvate isomerase metal-binding" evidence="2">
    <location>
        <begin position="20"/>
        <end position="133"/>
    </location>
</feature>
<dbReference type="SUPFAM" id="SSF109854">
    <property type="entry name" value="DinB/YfiT-like putative metalloenzymes"/>
    <property type="match status" value="1"/>
</dbReference>
<name>A0A495X6V3_9PSEU</name>
<evidence type="ECO:0000313" key="4">
    <source>
        <dbReference type="Proteomes" id="UP000272729"/>
    </source>
</evidence>
<dbReference type="Pfam" id="PF11716">
    <property type="entry name" value="MDMPI_N"/>
    <property type="match status" value="1"/>
</dbReference>